<dbReference type="InterPro" id="IPR013974">
    <property type="entry name" value="SAF"/>
</dbReference>
<dbReference type="STRING" id="1003195.SCATT_38620"/>
<dbReference type="InterPro" id="IPR031571">
    <property type="entry name" value="RcpC_dom"/>
</dbReference>
<feature type="chain" id="PRO_5038410856" description="SAF domain-containing protein" evidence="2">
    <location>
        <begin position="17"/>
        <end position="225"/>
    </location>
</feature>
<keyword evidence="2" id="KW-0732">Signal</keyword>
<feature type="domain" description="SAF" evidence="3">
    <location>
        <begin position="29"/>
        <end position="91"/>
    </location>
</feature>
<organism evidence="4 5">
    <name type="scientific">Streptantibioticus cattleyicolor (strain ATCC 35852 / DSM 46488 / JCM 4925 / NBRC 14057 / NRRL 8057)</name>
    <name type="common">Streptomyces cattleya</name>
    <dbReference type="NCBI Taxonomy" id="1003195"/>
    <lineage>
        <taxon>Bacteria</taxon>
        <taxon>Bacillati</taxon>
        <taxon>Actinomycetota</taxon>
        <taxon>Actinomycetes</taxon>
        <taxon>Kitasatosporales</taxon>
        <taxon>Streptomycetaceae</taxon>
        <taxon>Streptantibioticus</taxon>
    </lineage>
</organism>
<dbReference type="EMBL" id="CP003219">
    <property type="protein sequence ID" value="AEW96233.1"/>
    <property type="molecule type" value="Genomic_DNA"/>
</dbReference>
<dbReference type="Pfam" id="PF16976">
    <property type="entry name" value="RcpC"/>
    <property type="match status" value="1"/>
</dbReference>
<evidence type="ECO:0000256" key="2">
    <source>
        <dbReference type="SAM" id="SignalP"/>
    </source>
</evidence>
<evidence type="ECO:0000259" key="3">
    <source>
        <dbReference type="SMART" id="SM00858"/>
    </source>
</evidence>
<dbReference type="Pfam" id="PF08666">
    <property type="entry name" value="SAF"/>
    <property type="match status" value="1"/>
</dbReference>
<reference evidence="5" key="1">
    <citation type="submission" date="2011-12" db="EMBL/GenBank/DDBJ databases">
        <title>Complete genome sequence of Streptomyces cattleya strain DSM 46488.</title>
        <authorList>
            <person name="Ou H.-Y."/>
            <person name="Li P."/>
            <person name="Zhao C."/>
            <person name="O'Hagan D."/>
            <person name="Deng Z."/>
        </authorList>
    </citation>
    <scope>NUCLEOTIDE SEQUENCE [LARGE SCALE GENOMIC DNA]</scope>
    <source>
        <strain evidence="5">ATCC 35852 / DSM 46488 / JCM 4925 / NBRC 14057 / NRRL 8057</strain>
    </source>
</reference>
<dbReference type="HOGENOM" id="CLU_101260_0_0_11"/>
<protein>
    <recommendedName>
        <fullName evidence="3">SAF domain-containing protein</fullName>
    </recommendedName>
</protein>
<dbReference type="AlphaFoldDB" id="G8WR76"/>
<feature type="signal peptide" evidence="2">
    <location>
        <begin position="1"/>
        <end position="16"/>
    </location>
</feature>
<dbReference type="SMART" id="SM00858">
    <property type="entry name" value="SAF"/>
    <property type="match status" value="1"/>
</dbReference>
<keyword evidence="5" id="KW-1185">Reference proteome</keyword>
<evidence type="ECO:0000313" key="5">
    <source>
        <dbReference type="Proteomes" id="UP000007842"/>
    </source>
</evidence>
<proteinExistence type="predicted"/>
<name>G8WR76_STREN</name>
<dbReference type="PATRIC" id="fig|1003195.29.peg.3859"/>
<dbReference type="CDD" id="cd11614">
    <property type="entry name" value="SAF_CpaB_FlgA_like"/>
    <property type="match status" value="1"/>
</dbReference>
<accession>G8WR76</accession>
<sequence length="225" mass="23854">MFSALCALAAFLGVLAFVDDVDAKVGPQVTAYQAKEDIAAYRTLDPGQFTTVAMPRRWLPATAVTDLRRVTGRIAAVPLRKGSLLQADMVADQPALAPGQQELAIMIDAATGVPGEIHPGDSVNIYATFPGNQQQGGRNESRIIVTGARVLKIGRQTPISQTSDQTDARATRQAVPVAFALTTLDAQRVAYAESFATHVRLALTAPGSPAPVPSAERTYTLEGDR</sequence>
<dbReference type="NCBIfam" id="TIGR03177">
    <property type="entry name" value="pilus_cpaB"/>
    <property type="match status" value="1"/>
</dbReference>
<dbReference type="InterPro" id="IPR017592">
    <property type="entry name" value="Pilus_assmbl_Flp-typ_CpaB"/>
</dbReference>
<evidence type="ECO:0000313" key="4">
    <source>
        <dbReference type="EMBL" id="AEW96233.1"/>
    </source>
</evidence>
<feature type="region of interest" description="Disordered" evidence="1">
    <location>
        <begin position="205"/>
        <end position="225"/>
    </location>
</feature>
<evidence type="ECO:0000256" key="1">
    <source>
        <dbReference type="SAM" id="MobiDB-lite"/>
    </source>
</evidence>
<gene>
    <name evidence="4" type="ordered locus">SCATT_38620</name>
</gene>
<dbReference type="eggNOG" id="COG3745">
    <property type="taxonomic scope" value="Bacteria"/>
</dbReference>
<dbReference type="KEGG" id="scy:SCATT_38620"/>
<dbReference type="Proteomes" id="UP000007842">
    <property type="component" value="Chromosome"/>
</dbReference>